<proteinExistence type="predicted"/>
<dbReference type="Proteomes" id="UP000616151">
    <property type="component" value="Unassembled WGS sequence"/>
</dbReference>
<sequence length="163" mass="17037">MSSLDQRKAARPWWLGVAVFAMGALWLYGAAGIASTTNYIGLGPAAMVQVAGGGLAILGILLVIQALRGETFAAQEEEGADAAAPPSRSAFLLALAGVAMPLLTMKMLGFPITAMLAFTLVTHAFGSRRTLLDLAIGALIGTFSWYGFELLGIELGPFIPLLR</sequence>
<comment type="caution">
    <text evidence="1">The sequence shown here is derived from an EMBL/GenBank/DDBJ whole genome shotgun (WGS) entry which is preliminary data.</text>
</comment>
<evidence type="ECO:0000313" key="1">
    <source>
        <dbReference type="EMBL" id="MBK1870749.1"/>
    </source>
</evidence>
<accession>A0ACC5RDH2</accession>
<protein>
    <submittedName>
        <fullName evidence="1">Tripartite tricarboxylate transporter TctB family protein</fullName>
    </submittedName>
</protein>
<name>A0ACC5RDH2_9HYPH</name>
<evidence type="ECO:0000313" key="2">
    <source>
        <dbReference type="Proteomes" id="UP000616151"/>
    </source>
</evidence>
<gene>
    <name evidence="1" type="ORF">JHL16_30570</name>
</gene>
<dbReference type="EMBL" id="JAENHL010000008">
    <property type="protein sequence ID" value="MBK1870749.1"/>
    <property type="molecule type" value="Genomic_DNA"/>
</dbReference>
<reference evidence="1" key="1">
    <citation type="submission" date="2021-01" db="EMBL/GenBank/DDBJ databases">
        <authorList>
            <person name="Sun Q."/>
        </authorList>
    </citation>
    <scope>NUCLEOTIDE SEQUENCE</scope>
    <source>
        <strain evidence="1">YIM B02566</strain>
    </source>
</reference>
<organism evidence="1 2">
    <name type="scientific">Taklimakanibacter albus</name>
    <dbReference type="NCBI Taxonomy" id="2800327"/>
    <lineage>
        <taxon>Bacteria</taxon>
        <taxon>Pseudomonadati</taxon>
        <taxon>Pseudomonadota</taxon>
        <taxon>Alphaproteobacteria</taxon>
        <taxon>Hyphomicrobiales</taxon>
        <taxon>Aestuariivirgaceae</taxon>
        <taxon>Taklimakanibacter</taxon>
    </lineage>
</organism>
<keyword evidence="2" id="KW-1185">Reference proteome</keyword>